<organism evidence="6 7">
    <name type="scientific">Dethiosulfatarculus sandiegensis</name>
    <dbReference type="NCBI Taxonomy" id="1429043"/>
    <lineage>
        <taxon>Bacteria</taxon>
        <taxon>Pseudomonadati</taxon>
        <taxon>Thermodesulfobacteriota</taxon>
        <taxon>Desulfarculia</taxon>
        <taxon>Desulfarculales</taxon>
        <taxon>Desulfarculaceae</taxon>
        <taxon>Dethiosulfatarculus</taxon>
    </lineage>
</organism>
<reference evidence="6 7" key="1">
    <citation type="submission" date="2013-11" db="EMBL/GenBank/DDBJ databases">
        <title>Metagenomic analysis of a methanogenic consortium involved in long chain n-alkane degradation.</title>
        <authorList>
            <person name="Davidova I.A."/>
            <person name="Callaghan A.V."/>
            <person name="Wawrik B."/>
            <person name="Pruitt S."/>
            <person name="Marks C."/>
            <person name="Duncan K.E."/>
            <person name="Suflita J.M."/>
        </authorList>
    </citation>
    <scope>NUCLEOTIDE SEQUENCE [LARGE SCALE GENOMIC DNA]</scope>
    <source>
        <strain evidence="6 7">SPR</strain>
    </source>
</reference>
<dbReference type="CDD" id="cd11528">
    <property type="entry name" value="NTP-PPase_MazG_Nterm"/>
    <property type="match status" value="1"/>
</dbReference>
<dbReference type="PANTHER" id="PTHR30522:SF0">
    <property type="entry name" value="NUCLEOSIDE TRIPHOSPHATE PYROPHOSPHOHYDROLASE"/>
    <property type="match status" value="1"/>
</dbReference>
<dbReference type="RefSeq" id="WP_052515535.1">
    <property type="nucleotide sequence ID" value="NZ_AZAC01000067.1"/>
</dbReference>
<evidence type="ECO:0000259" key="5">
    <source>
        <dbReference type="Pfam" id="PF03819"/>
    </source>
</evidence>
<dbReference type="InterPro" id="IPR004518">
    <property type="entry name" value="MazG-like_dom"/>
</dbReference>
<feature type="domain" description="NTP pyrophosphohydrolase MazG-like" evidence="5">
    <location>
        <begin position="36"/>
        <end position="109"/>
    </location>
</feature>
<dbReference type="STRING" id="1429043.X474_25300"/>
<evidence type="ECO:0000256" key="1">
    <source>
        <dbReference type="ARBA" id="ARBA00052141"/>
    </source>
</evidence>
<dbReference type="GO" id="GO:0006203">
    <property type="term" value="P:dGTP catabolic process"/>
    <property type="evidence" value="ECO:0007669"/>
    <property type="project" value="TreeGrafter"/>
</dbReference>
<dbReference type="InterPro" id="IPR048011">
    <property type="entry name" value="NTP-PPase_MazG-like_C"/>
</dbReference>
<dbReference type="EC" id="3.6.1.8" evidence="3"/>
<evidence type="ECO:0000256" key="3">
    <source>
        <dbReference type="ARBA" id="ARBA00066372"/>
    </source>
</evidence>
<name>A0A0D2J5V5_9BACT</name>
<dbReference type="NCBIfam" id="NF007113">
    <property type="entry name" value="PRK09562.1"/>
    <property type="match status" value="1"/>
</dbReference>
<keyword evidence="7" id="KW-1185">Reference proteome</keyword>
<dbReference type="FunCoup" id="A0A0D2J5V5">
    <property type="interactions" value="285"/>
</dbReference>
<comment type="similarity">
    <text evidence="2">Belongs to the nucleoside triphosphate pyrophosphohydrolase family.</text>
</comment>
<evidence type="ECO:0000313" key="6">
    <source>
        <dbReference type="EMBL" id="KIX11071.1"/>
    </source>
</evidence>
<dbReference type="SUPFAM" id="SSF101386">
    <property type="entry name" value="all-alpha NTP pyrophosphatases"/>
    <property type="match status" value="2"/>
</dbReference>
<dbReference type="GO" id="GO:0006950">
    <property type="term" value="P:response to stress"/>
    <property type="evidence" value="ECO:0007669"/>
    <property type="project" value="UniProtKB-ARBA"/>
</dbReference>
<dbReference type="FunFam" id="1.10.287.1080:FF:000001">
    <property type="entry name" value="Nucleoside triphosphate pyrophosphohydrolase"/>
    <property type="match status" value="1"/>
</dbReference>
<dbReference type="OrthoDB" id="9808939at2"/>
<dbReference type="GO" id="GO:0046047">
    <property type="term" value="P:TTP catabolic process"/>
    <property type="evidence" value="ECO:0007669"/>
    <property type="project" value="TreeGrafter"/>
</dbReference>
<dbReference type="InterPro" id="IPR011551">
    <property type="entry name" value="NTP_PyrPHydrolase_MazG"/>
</dbReference>
<dbReference type="Pfam" id="PF01503">
    <property type="entry name" value="PRA-PH"/>
    <property type="match status" value="1"/>
</dbReference>
<dbReference type="Pfam" id="PF03819">
    <property type="entry name" value="MazG"/>
    <property type="match status" value="1"/>
</dbReference>
<dbReference type="PANTHER" id="PTHR30522">
    <property type="entry name" value="NUCLEOSIDE TRIPHOSPHATE PYROPHOSPHOHYDROLASE"/>
    <property type="match status" value="1"/>
</dbReference>
<dbReference type="GO" id="GO:0046081">
    <property type="term" value="P:dUTP catabolic process"/>
    <property type="evidence" value="ECO:0007669"/>
    <property type="project" value="TreeGrafter"/>
</dbReference>
<dbReference type="Proteomes" id="UP000032233">
    <property type="component" value="Unassembled WGS sequence"/>
</dbReference>
<dbReference type="InterPro" id="IPR048015">
    <property type="entry name" value="NTP-PPase_MazG-like_N"/>
</dbReference>
<dbReference type="GO" id="GO:0046076">
    <property type="term" value="P:dTTP catabolic process"/>
    <property type="evidence" value="ECO:0007669"/>
    <property type="project" value="TreeGrafter"/>
</dbReference>
<evidence type="ECO:0000256" key="4">
    <source>
        <dbReference type="ARBA" id="ARBA00074799"/>
    </source>
</evidence>
<dbReference type="NCBIfam" id="TIGR00444">
    <property type="entry name" value="mazG"/>
    <property type="match status" value="1"/>
</dbReference>
<accession>A0A0D2J5V5</accession>
<dbReference type="PATRIC" id="fig|1429043.3.peg.5347"/>
<dbReference type="GO" id="GO:0046052">
    <property type="term" value="P:UTP catabolic process"/>
    <property type="evidence" value="ECO:0007669"/>
    <property type="project" value="TreeGrafter"/>
</dbReference>
<dbReference type="GO" id="GO:0047693">
    <property type="term" value="F:ATP diphosphatase activity"/>
    <property type="evidence" value="ECO:0007669"/>
    <property type="project" value="UniProtKB-EC"/>
</dbReference>
<gene>
    <name evidence="6" type="ORF">X474_25300</name>
</gene>
<dbReference type="Gene3D" id="1.10.287.1080">
    <property type="entry name" value="MazG-like"/>
    <property type="match status" value="2"/>
</dbReference>
<dbReference type="GO" id="GO:0046061">
    <property type="term" value="P:dATP catabolic process"/>
    <property type="evidence" value="ECO:0007669"/>
    <property type="project" value="TreeGrafter"/>
</dbReference>
<comment type="caution">
    <text evidence="6">The sequence shown here is derived from an EMBL/GenBank/DDBJ whole genome shotgun (WGS) entry which is preliminary data.</text>
</comment>
<dbReference type="CDD" id="cd11529">
    <property type="entry name" value="NTP-PPase_MazG_Cterm"/>
    <property type="match status" value="1"/>
</dbReference>
<dbReference type="AlphaFoldDB" id="A0A0D2J5V5"/>
<dbReference type="InParanoid" id="A0A0D2J5V5"/>
<evidence type="ECO:0000313" key="7">
    <source>
        <dbReference type="Proteomes" id="UP000032233"/>
    </source>
</evidence>
<comment type="catalytic activity">
    <reaction evidence="1">
        <text>ATP + H2O = AMP + diphosphate + H(+)</text>
        <dbReference type="Rhea" id="RHEA:14245"/>
        <dbReference type="ChEBI" id="CHEBI:15377"/>
        <dbReference type="ChEBI" id="CHEBI:15378"/>
        <dbReference type="ChEBI" id="CHEBI:30616"/>
        <dbReference type="ChEBI" id="CHEBI:33019"/>
        <dbReference type="ChEBI" id="CHEBI:456215"/>
        <dbReference type="EC" id="3.6.1.8"/>
    </reaction>
</comment>
<dbReference type="FunFam" id="1.10.287.1080:FF:000003">
    <property type="entry name" value="Nucleoside triphosphate pyrophosphohydrolase"/>
    <property type="match status" value="1"/>
</dbReference>
<proteinExistence type="inferred from homology"/>
<evidence type="ECO:0000256" key="2">
    <source>
        <dbReference type="ARBA" id="ARBA00061115"/>
    </source>
</evidence>
<sequence length="271" mass="31018">MQTPKNQKNASDELVRLMELVAHLRGKDGCPWDRKQTPESAASYILEEAYEAVDAIESGDQQEIMGELGDVLFQVLFQAQMFAEKEAFSLTETIKTIREKMIRRHPHVFGKDQVENSDQVRELWGKIKDRERSRNGQGLLDSVPKGAPALKRASRLGQRAARVGFDWSTQQDVWEKVNEEIAELKEARTPEETTAELGDLLFSLAQWARHQDIDPEAALRGANQKFQNRFTGMESLAQKRGLDLSNMDIREMDRLWEEVKLTSPKGDNKEY</sequence>
<protein>
    <recommendedName>
        <fullName evidence="4">Nucleoside triphosphate pyrophosphohydrolase</fullName>
        <ecNumber evidence="3">3.6.1.8</ecNumber>
    </recommendedName>
</protein>
<dbReference type="InterPro" id="IPR021130">
    <property type="entry name" value="PRib-ATP_PPHydrolase-like"/>
</dbReference>
<dbReference type="EMBL" id="AZAC01000067">
    <property type="protein sequence ID" value="KIX11071.1"/>
    <property type="molecule type" value="Genomic_DNA"/>
</dbReference>